<feature type="compositionally biased region" description="Basic and acidic residues" evidence="1">
    <location>
        <begin position="439"/>
        <end position="453"/>
    </location>
</feature>
<sequence length="612" mass="65780">MQVDELERIKLGYYFGNLESEQANLQLILQKTSTIVRAEVDIYERIANKGLNDLILEPMTTQGPDPYNSYPTTDEFSSIFSILPPTPIIPTSGAGATGASTPQQPESIMSNFYGYHEANPFSTARNQTNAVPRDRHLFGESSSAESNASMINKAAAAGVVTATVTVNGTHPSSTNAAVTDKTKTVKDTPATNTTAKVAAQVQKTLPNTENNGDSAKQQQQQHQKNQPTDATKEPTPYSPSPEKAIMALKIQELETEVTEEATSKLKGPEESAEGQETQNPEADAVVEAETDNQVTKESSPALSASSSSQGVDLQSGHQFHRHQNLSKHTNDLSHSASSPSELSSSVQSYTLGSRSGSKAHPMLSSTPDSLPVRGIIHIAQDSELLNNSDFTFSYDPAELLNQRGHHLSRQAFAEFNALEEEEEGGFGATPSSTRQPSETLRHHSGRDTLRHSSSDSQLSHSSSNLSSFASSTGGSLSHRRSTGRMKTGLESSASAVMFGTSVEEPFLTAMKQQVGVADHIRELGRGFDDGMPAFFADEIDEMEDSLVAGRPTQQTHGFAIGHTSRRGSGSDQGHQGSMEKRLRDSNHSLDSILMADGSSKNVSTTQVNEITA</sequence>
<dbReference type="OrthoDB" id="5594612at2759"/>
<dbReference type="GO" id="GO:0000329">
    <property type="term" value="C:fungal-type vacuole membrane"/>
    <property type="evidence" value="ECO:0007669"/>
    <property type="project" value="InterPro"/>
</dbReference>
<feature type="compositionally biased region" description="Polar residues" evidence="1">
    <location>
        <begin position="566"/>
        <end position="575"/>
    </location>
</feature>
<dbReference type="AlphaFoldDB" id="A0A9P6PQ10"/>
<feature type="region of interest" description="Disordered" evidence="1">
    <location>
        <begin position="256"/>
        <end position="369"/>
    </location>
</feature>
<gene>
    <name evidence="2" type="ORF">BG011_008225</name>
</gene>
<keyword evidence="3" id="KW-1185">Reference proteome</keyword>
<dbReference type="InterPro" id="IPR037470">
    <property type="entry name" value="IVY1"/>
</dbReference>
<feature type="compositionally biased region" description="Polar residues" evidence="1">
    <location>
        <begin position="429"/>
        <end position="438"/>
    </location>
</feature>
<dbReference type="PANTHER" id="PTHR38407:SF1">
    <property type="entry name" value="PROTEIN IVY1"/>
    <property type="match status" value="1"/>
</dbReference>
<feature type="region of interest" description="Disordered" evidence="1">
    <location>
        <begin position="558"/>
        <end position="582"/>
    </location>
</feature>
<feature type="region of interest" description="Disordered" evidence="1">
    <location>
        <begin position="167"/>
        <end position="241"/>
    </location>
</feature>
<protein>
    <submittedName>
        <fullName evidence="2">Uncharacterized protein</fullName>
    </submittedName>
</protein>
<evidence type="ECO:0000313" key="2">
    <source>
        <dbReference type="EMBL" id="KAG0250584.1"/>
    </source>
</evidence>
<dbReference type="GO" id="GO:0042144">
    <property type="term" value="P:vacuole fusion, non-autophagic"/>
    <property type="evidence" value="ECO:0007669"/>
    <property type="project" value="InterPro"/>
</dbReference>
<feature type="compositionally biased region" description="Low complexity" evidence="1">
    <location>
        <begin position="298"/>
        <end position="308"/>
    </location>
</feature>
<dbReference type="PANTHER" id="PTHR38407">
    <property type="entry name" value="PROTEIN IVY1"/>
    <property type="match status" value="1"/>
</dbReference>
<feature type="compositionally biased region" description="Low complexity" evidence="1">
    <location>
        <begin position="333"/>
        <end position="348"/>
    </location>
</feature>
<dbReference type="GO" id="GO:0005543">
    <property type="term" value="F:phospholipid binding"/>
    <property type="evidence" value="ECO:0007669"/>
    <property type="project" value="InterPro"/>
</dbReference>
<feature type="compositionally biased region" description="Low complexity" evidence="1">
    <location>
        <begin position="454"/>
        <end position="476"/>
    </location>
</feature>
<feature type="compositionally biased region" description="Polar residues" evidence="1">
    <location>
        <begin position="201"/>
        <end position="215"/>
    </location>
</feature>
<reference evidence="2" key="1">
    <citation type="journal article" date="2020" name="Fungal Divers.">
        <title>Resolving the Mortierellaceae phylogeny through synthesis of multi-gene phylogenetics and phylogenomics.</title>
        <authorList>
            <person name="Vandepol N."/>
            <person name="Liber J."/>
            <person name="Desiro A."/>
            <person name="Na H."/>
            <person name="Kennedy M."/>
            <person name="Barry K."/>
            <person name="Grigoriev I.V."/>
            <person name="Miller A.N."/>
            <person name="O'Donnell K."/>
            <person name="Stajich J.E."/>
            <person name="Bonito G."/>
        </authorList>
    </citation>
    <scope>NUCLEOTIDE SEQUENCE</scope>
    <source>
        <strain evidence="2">KOD948</strain>
    </source>
</reference>
<feature type="compositionally biased region" description="Low complexity" evidence="1">
    <location>
        <begin position="216"/>
        <end position="226"/>
    </location>
</feature>
<feature type="region of interest" description="Disordered" evidence="1">
    <location>
        <begin position="420"/>
        <end position="489"/>
    </location>
</feature>
<accession>A0A9P6PQ10</accession>
<evidence type="ECO:0000256" key="1">
    <source>
        <dbReference type="SAM" id="MobiDB-lite"/>
    </source>
</evidence>
<evidence type="ECO:0000313" key="3">
    <source>
        <dbReference type="Proteomes" id="UP000726737"/>
    </source>
</evidence>
<feature type="compositionally biased region" description="Low complexity" evidence="1">
    <location>
        <begin position="167"/>
        <end position="179"/>
    </location>
</feature>
<proteinExistence type="predicted"/>
<dbReference type="Proteomes" id="UP000726737">
    <property type="component" value="Unassembled WGS sequence"/>
</dbReference>
<dbReference type="EMBL" id="JAAAJA010000669">
    <property type="protein sequence ID" value="KAG0250584.1"/>
    <property type="molecule type" value="Genomic_DNA"/>
</dbReference>
<comment type="caution">
    <text evidence="2">The sequence shown here is derived from an EMBL/GenBank/DDBJ whole genome shotgun (WGS) entry which is preliminary data.</text>
</comment>
<name>A0A9P6PQ10_9FUNG</name>
<organism evidence="2 3">
    <name type="scientific">Mortierella polycephala</name>
    <dbReference type="NCBI Taxonomy" id="41804"/>
    <lineage>
        <taxon>Eukaryota</taxon>
        <taxon>Fungi</taxon>
        <taxon>Fungi incertae sedis</taxon>
        <taxon>Mucoromycota</taxon>
        <taxon>Mortierellomycotina</taxon>
        <taxon>Mortierellomycetes</taxon>
        <taxon>Mortierellales</taxon>
        <taxon>Mortierellaceae</taxon>
        <taxon>Mortierella</taxon>
    </lineage>
</organism>